<name>A0A4U5TYD0_COLLU</name>
<reference evidence="15 16" key="1">
    <citation type="submission" date="2019-01" db="EMBL/GenBank/DDBJ databases">
        <title>Genome Assembly of Collichthys lucidus.</title>
        <authorList>
            <person name="Cai M."/>
            <person name="Xiao S."/>
        </authorList>
    </citation>
    <scope>NUCLEOTIDE SEQUENCE [LARGE SCALE GENOMIC DNA]</scope>
    <source>
        <strain evidence="15">JT15FE1705JMU</strain>
        <tissue evidence="15">Muscle</tissue>
    </source>
</reference>
<protein>
    <recommendedName>
        <fullName evidence="3">receptor protein serine/threonine kinase</fullName>
        <ecNumber evidence="3">2.7.11.30</ecNumber>
    </recommendedName>
</protein>
<dbReference type="Gene3D" id="1.10.510.10">
    <property type="entry name" value="Transferase(Phosphotransferase) domain 1"/>
    <property type="match status" value="1"/>
</dbReference>
<gene>
    <name evidence="15" type="ORF">D9C73_001971</name>
</gene>
<comment type="subcellular location">
    <subcellularLocation>
        <location evidence="1">Membrane</location>
        <topology evidence="1">Single-pass type I membrane protein</topology>
    </subcellularLocation>
</comment>
<keyword evidence="9" id="KW-0418">Kinase</keyword>
<evidence type="ECO:0000256" key="4">
    <source>
        <dbReference type="ARBA" id="ARBA00022527"/>
    </source>
</evidence>
<keyword evidence="13 15" id="KW-0675">Receptor</keyword>
<dbReference type="GO" id="GO:0017002">
    <property type="term" value="F:activin receptor activity"/>
    <property type="evidence" value="ECO:0007669"/>
    <property type="project" value="TreeGrafter"/>
</dbReference>
<dbReference type="GO" id="GO:0048185">
    <property type="term" value="F:activin binding"/>
    <property type="evidence" value="ECO:0007669"/>
    <property type="project" value="TreeGrafter"/>
</dbReference>
<feature type="domain" description="Protein kinase" evidence="14">
    <location>
        <begin position="1"/>
        <end position="200"/>
    </location>
</feature>
<evidence type="ECO:0000256" key="3">
    <source>
        <dbReference type="ARBA" id="ARBA00012401"/>
    </source>
</evidence>
<evidence type="ECO:0000256" key="11">
    <source>
        <dbReference type="ARBA" id="ARBA00022989"/>
    </source>
</evidence>
<dbReference type="InterPro" id="IPR000719">
    <property type="entry name" value="Prot_kinase_dom"/>
</dbReference>
<keyword evidence="16" id="KW-1185">Reference proteome</keyword>
<dbReference type="AlphaFoldDB" id="A0A4U5TYD0"/>
<evidence type="ECO:0000256" key="13">
    <source>
        <dbReference type="ARBA" id="ARBA00023170"/>
    </source>
</evidence>
<keyword evidence="7" id="KW-0732">Signal</keyword>
<dbReference type="GO" id="GO:0048179">
    <property type="term" value="C:activin receptor complex"/>
    <property type="evidence" value="ECO:0007669"/>
    <property type="project" value="TreeGrafter"/>
</dbReference>
<evidence type="ECO:0000259" key="14">
    <source>
        <dbReference type="PROSITE" id="PS50011"/>
    </source>
</evidence>
<organism evidence="15 16">
    <name type="scientific">Collichthys lucidus</name>
    <name type="common">Big head croaker</name>
    <name type="synonym">Sciaena lucida</name>
    <dbReference type="NCBI Taxonomy" id="240159"/>
    <lineage>
        <taxon>Eukaryota</taxon>
        <taxon>Metazoa</taxon>
        <taxon>Chordata</taxon>
        <taxon>Craniata</taxon>
        <taxon>Vertebrata</taxon>
        <taxon>Euteleostomi</taxon>
        <taxon>Actinopterygii</taxon>
        <taxon>Neopterygii</taxon>
        <taxon>Teleostei</taxon>
        <taxon>Neoteleostei</taxon>
        <taxon>Acanthomorphata</taxon>
        <taxon>Eupercaria</taxon>
        <taxon>Sciaenidae</taxon>
        <taxon>Collichthys</taxon>
    </lineage>
</organism>
<dbReference type="EC" id="2.7.11.30" evidence="3"/>
<evidence type="ECO:0000256" key="1">
    <source>
        <dbReference type="ARBA" id="ARBA00004479"/>
    </source>
</evidence>
<evidence type="ECO:0000256" key="6">
    <source>
        <dbReference type="ARBA" id="ARBA00022692"/>
    </source>
</evidence>
<keyword evidence="12" id="KW-0472">Membrane</keyword>
<dbReference type="PANTHER" id="PTHR23255:SF98">
    <property type="entry name" value="SERINE_THREONINE-PROTEIN KINASE RECEPTOR"/>
    <property type="match status" value="1"/>
</dbReference>
<evidence type="ECO:0000256" key="10">
    <source>
        <dbReference type="ARBA" id="ARBA00022840"/>
    </source>
</evidence>
<evidence type="ECO:0000256" key="2">
    <source>
        <dbReference type="ARBA" id="ARBA00009605"/>
    </source>
</evidence>
<keyword evidence="8" id="KW-0547">Nucleotide-binding</keyword>
<dbReference type="GO" id="GO:0071363">
    <property type="term" value="P:cellular response to growth factor stimulus"/>
    <property type="evidence" value="ECO:0007669"/>
    <property type="project" value="TreeGrafter"/>
</dbReference>
<dbReference type="GO" id="GO:0005524">
    <property type="term" value="F:ATP binding"/>
    <property type="evidence" value="ECO:0007669"/>
    <property type="project" value="UniProtKB-KW"/>
</dbReference>
<dbReference type="Pfam" id="PF00069">
    <property type="entry name" value="Pkinase"/>
    <property type="match status" value="1"/>
</dbReference>
<dbReference type="STRING" id="240159.A0A4U5TYD0"/>
<evidence type="ECO:0000256" key="8">
    <source>
        <dbReference type="ARBA" id="ARBA00022741"/>
    </source>
</evidence>
<dbReference type="InterPro" id="IPR000333">
    <property type="entry name" value="TGFB_receptor"/>
</dbReference>
<accession>A0A4U5TYD0</accession>
<dbReference type="PANTHER" id="PTHR23255">
    <property type="entry name" value="TRANSFORMING GROWTH FACTOR-BETA RECEPTOR TYPE I AND II"/>
    <property type="match status" value="1"/>
</dbReference>
<dbReference type="SUPFAM" id="SSF56112">
    <property type="entry name" value="Protein kinase-like (PK-like)"/>
    <property type="match status" value="1"/>
</dbReference>
<dbReference type="EMBL" id="CM014079">
    <property type="protein sequence ID" value="TKS66707.1"/>
    <property type="molecule type" value="Genomic_DNA"/>
</dbReference>
<keyword evidence="6" id="KW-0812">Transmembrane</keyword>
<evidence type="ECO:0000313" key="15">
    <source>
        <dbReference type="EMBL" id="TKS66707.1"/>
    </source>
</evidence>
<proteinExistence type="inferred from homology"/>
<keyword evidence="10" id="KW-0067">ATP-binding</keyword>
<dbReference type="Proteomes" id="UP000298787">
    <property type="component" value="Chromosome 2"/>
</dbReference>
<dbReference type="PROSITE" id="PS50011">
    <property type="entry name" value="PROTEIN_KINASE_DOM"/>
    <property type="match status" value="1"/>
</dbReference>
<evidence type="ECO:0000256" key="5">
    <source>
        <dbReference type="ARBA" id="ARBA00022679"/>
    </source>
</evidence>
<keyword evidence="11" id="KW-1133">Transmembrane helix</keyword>
<evidence type="ECO:0000313" key="16">
    <source>
        <dbReference type="Proteomes" id="UP000298787"/>
    </source>
</evidence>
<sequence length="200" mass="22470">MLFVFCRQRGEDVVQGRVLTDYLKANVLSWSELCLIAQSMSRGLAYLHEDVPGHKDGHKPAIAHRYIYHTQVQTGTHITHKCTHHTQVYKHRCCPAGDEVSLSVFSRDFKSKNVLLKSNLTACIADFGLALRGRGITSCPISAHVMSPVARQQVGTRRYMAPEVLEGAINFQRDSFLRIDMYALGLVLVGARLSLQSCRW</sequence>
<keyword evidence="5" id="KW-0808">Transferase</keyword>
<evidence type="ECO:0000256" key="7">
    <source>
        <dbReference type="ARBA" id="ARBA00022729"/>
    </source>
</evidence>
<comment type="similarity">
    <text evidence="2">Belongs to the protein kinase superfamily. TKL Ser/Thr protein kinase family. TGFB receptor subfamily.</text>
</comment>
<evidence type="ECO:0000256" key="12">
    <source>
        <dbReference type="ARBA" id="ARBA00023136"/>
    </source>
</evidence>
<evidence type="ECO:0000256" key="9">
    <source>
        <dbReference type="ARBA" id="ARBA00022777"/>
    </source>
</evidence>
<keyword evidence="4" id="KW-0723">Serine/threonine-protein kinase</keyword>
<dbReference type="InterPro" id="IPR011009">
    <property type="entry name" value="Kinase-like_dom_sf"/>
</dbReference>